<proteinExistence type="predicted"/>
<evidence type="ECO:0000313" key="1">
    <source>
        <dbReference type="EMBL" id="KAH7353381.1"/>
    </source>
</evidence>
<evidence type="ECO:0000313" key="2">
    <source>
        <dbReference type="Proteomes" id="UP000813385"/>
    </source>
</evidence>
<name>A0A8K0T7C1_9PEZI</name>
<comment type="caution">
    <text evidence="1">The sequence shown here is derived from an EMBL/GenBank/DDBJ whole genome shotgun (WGS) entry which is preliminary data.</text>
</comment>
<dbReference type="Proteomes" id="UP000813385">
    <property type="component" value="Unassembled WGS sequence"/>
</dbReference>
<dbReference type="EMBL" id="JAGPXD010000005">
    <property type="protein sequence ID" value="KAH7353381.1"/>
    <property type="molecule type" value="Genomic_DNA"/>
</dbReference>
<keyword evidence="2" id="KW-1185">Reference proteome</keyword>
<dbReference type="AlphaFoldDB" id="A0A8K0T7C1"/>
<protein>
    <submittedName>
        <fullName evidence="1">Uncharacterized protein</fullName>
    </submittedName>
</protein>
<gene>
    <name evidence="1" type="ORF">B0T11DRAFT_286726</name>
</gene>
<organism evidence="1 2">
    <name type="scientific">Plectosphaerella cucumerina</name>
    <dbReference type="NCBI Taxonomy" id="40658"/>
    <lineage>
        <taxon>Eukaryota</taxon>
        <taxon>Fungi</taxon>
        <taxon>Dikarya</taxon>
        <taxon>Ascomycota</taxon>
        <taxon>Pezizomycotina</taxon>
        <taxon>Sordariomycetes</taxon>
        <taxon>Hypocreomycetidae</taxon>
        <taxon>Glomerellales</taxon>
        <taxon>Plectosphaerellaceae</taxon>
        <taxon>Plectosphaerella</taxon>
    </lineage>
</organism>
<sequence length="206" mass="22360">MSSLTASCAGCHVLGVVNHYPGKWAACVLGIDVRGVGVRYPASTSQAPREAHETHAVQIGTYMRFSFPRLGVRGTCRGIAEAPSTMHWTMPERPFQAGVREDPENVDSLDSAHQTPESAVAARTACIDNIHTPASSNRSSGFPTGSHLRWETRVTPAVAQDKRVGSPPPARLSHVSHGLFCWLTVSQYYPPPPRQWPDMNAALSSY</sequence>
<accession>A0A8K0T7C1</accession>
<reference evidence="1" key="1">
    <citation type="journal article" date="2021" name="Nat. Commun.">
        <title>Genetic determinants of endophytism in the Arabidopsis root mycobiome.</title>
        <authorList>
            <person name="Mesny F."/>
            <person name="Miyauchi S."/>
            <person name="Thiergart T."/>
            <person name="Pickel B."/>
            <person name="Atanasova L."/>
            <person name="Karlsson M."/>
            <person name="Huettel B."/>
            <person name="Barry K.W."/>
            <person name="Haridas S."/>
            <person name="Chen C."/>
            <person name="Bauer D."/>
            <person name="Andreopoulos W."/>
            <person name="Pangilinan J."/>
            <person name="LaButti K."/>
            <person name="Riley R."/>
            <person name="Lipzen A."/>
            <person name="Clum A."/>
            <person name="Drula E."/>
            <person name="Henrissat B."/>
            <person name="Kohler A."/>
            <person name="Grigoriev I.V."/>
            <person name="Martin F.M."/>
            <person name="Hacquard S."/>
        </authorList>
    </citation>
    <scope>NUCLEOTIDE SEQUENCE</scope>
    <source>
        <strain evidence="1">MPI-CAGE-AT-0016</strain>
    </source>
</reference>